<feature type="signal peptide" evidence="1">
    <location>
        <begin position="1"/>
        <end position="21"/>
    </location>
</feature>
<evidence type="ECO:0000313" key="5">
    <source>
        <dbReference type="Proteomes" id="UP000198157"/>
    </source>
</evidence>
<dbReference type="AlphaFoldDB" id="A0A246HKC5"/>
<feature type="chain" id="PRO_5013303879" evidence="1">
    <location>
        <begin position="22"/>
        <end position="259"/>
    </location>
</feature>
<feature type="domain" description="Capsule biosynthesis GfcC-like C-terminal" evidence="2">
    <location>
        <begin position="166"/>
        <end position="250"/>
    </location>
</feature>
<proteinExistence type="predicted"/>
<organism evidence="4 5">
    <name type="scientific">Stenotrophomonas maltophilia</name>
    <name type="common">Pseudomonas maltophilia</name>
    <name type="synonym">Xanthomonas maltophilia</name>
    <dbReference type="NCBI Taxonomy" id="40324"/>
    <lineage>
        <taxon>Bacteria</taxon>
        <taxon>Pseudomonadati</taxon>
        <taxon>Pseudomonadota</taxon>
        <taxon>Gammaproteobacteria</taxon>
        <taxon>Lysobacterales</taxon>
        <taxon>Lysobacteraceae</taxon>
        <taxon>Stenotrophomonas</taxon>
        <taxon>Stenotrophomonas maltophilia group</taxon>
    </lineage>
</organism>
<dbReference type="Pfam" id="PF06251">
    <property type="entry name" value="Caps_syn_GfcC_C"/>
    <property type="match status" value="1"/>
</dbReference>
<comment type="caution">
    <text evidence="4">The sequence shown here is derived from an EMBL/GenBank/DDBJ whole genome shotgun (WGS) entry which is preliminary data.</text>
</comment>
<protein>
    <submittedName>
        <fullName evidence="4">Uncharacterized protein</fullName>
    </submittedName>
</protein>
<evidence type="ECO:0000259" key="2">
    <source>
        <dbReference type="Pfam" id="PF06251"/>
    </source>
</evidence>
<evidence type="ECO:0000259" key="3">
    <source>
        <dbReference type="Pfam" id="PF20616"/>
    </source>
</evidence>
<sequence length="259" mass="27480">MITLRLAALALGVAVSVSTHAAPSITVEVLGSVRNPGMLTLPVTGRLSDAALAGAPDDRSYMLGAALLKRSELVAQTRLKAGLLFDLEAIESRQSSDPDGSVAATHVAREISAMPVTGRIRQGLAPRVLEMQLSSNRPLADGDRLYYPTRPSTVTVLGAVEQPCSIPHSPLQRPVDYARQCPALLAASKDDLFVIQPDGETQKIGIALWNRSSETTLAPGAIVFVPLNARTTRDVSPEFNEDAARFLATQVLDAPGVPK</sequence>
<keyword evidence="1" id="KW-0732">Signal</keyword>
<dbReference type="OrthoDB" id="6999256at2"/>
<feature type="domain" description="Capsule biosynthesis GfcC-like N-terminal" evidence="3">
    <location>
        <begin position="39"/>
        <end position="145"/>
    </location>
</feature>
<dbReference type="EMBL" id="NIVS01000037">
    <property type="protein sequence ID" value="OWQ52046.1"/>
    <property type="molecule type" value="Genomic_DNA"/>
</dbReference>
<dbReference type="InterPro" id="IPR010425">
    <property type="entry name" value="Caps_synth_GfcC-like_C"/>
</dbReference>
<dbReference type="InterPro" id="IPR046459">
    <property type="entry name" value="Caps_syn_GfcC_N"/>
</dbReference>
<dbReference type="Proteomes" id="UP000198157">
    <property type="component" value="Unassembled WGS sequence"/>
</dbReference>
<dbReference type="Pfam" id="PF20616">
    <property type="entry name" value="Caps_syn_GfcC_N"/>
    <property type="match status" value="1"/>
</dbReference>
<dbReference type="Gene3D" id="3.10.560.10">
    <property type="entry name" value="Outer membrane lipoprotein wza domain like"/>
    <property type="match status" value="1"/>
</dbReference>
<reference evidence="4 5" key="1">
    <citation type="submission" date="2017-06" db="EMBL/GenBank/DDBJ databases">
        <authorList>
            <person name="Kim H.J."/>
            <person name="Triplett B.A."/>
        </authorList>
    </citation>
    <scope>NUCLEOTIDE SEQUENCE [LARGE SCALE GENOMIC DNA]</scope>
    <source>
        <strain evidence="4 5">13146</strain>
    </source>
</reference>
<accession>A0A246HKC5</accession>
<gene>
    <name evidence="4" type="ORF">CEE60_14070</name>
</gene>
<evidence type="ECO:0000313" key="4">
    <source>
        <dbReference type="EMBL" id="OWQ52046.1"/>
    </source>
</evidence>
<evidence type="ECO:0000256" key="1">
    <source>
        <dbReference type="SAM" id="SignalP"/>
    </source>
</evidence>
<name>A0A246HKC5_STEMA</name>